<evidence type="ECO:0000256" key="4">
    <source>
        <dbReference type="SAM" id="MobiDB-lite"/>
    </source>
</evidence>
<name>A0A0R0LXA0_9MICR</name>
<gene>
    <name evidence="5" type="ORF">M153_4710004564</name>
</gene>
<evidence type="ECO:0000313" key="5">
    <source>
        <dbReference type="EMBL" id="KRH93954.1"/>
    </source>
</evidence>
<dbReference type="PANTHER" id="PTHR21141:SF5">
    <property type="entry name" value="LARGE RIBOSOMAL SUBUNIT PROTEIN P2"/>
    <property type="match status" value="1"/>
</dbReference>
<dbReference type="GO" id="GO:0002182">
    <property type="term" value="P:cytoplasmic translational elongation"/>
    <property type="evidence" value="ECO:0007669"/>
    <property type="project" value="InterPro"/>
</dbReference>
<evidence type="ECO:0000256" key="3">
    <source>
        <dbReference type="ARBA" id="ARBA00023274"/>
    </source>
</evidence>
<dbReference type="OrthoDB" id="1227494at2759"/>
<dbReference type="AlphaFoldDB" id="A0A0R0LXA0"/>
<comment type="caution">
    <text evidence="5">The sequence shown here is derived from an EMBL/GenBank/DDBJ whole genome shotgun (WGS) entry which is preliminary data.</text>
</comment>
<dbReference type="VEuPathDB" id="MicrosporidiaDB:M153_4710004564"/>
<feature type="region of interest" description="Disordered" evidence="4">
    <location>
        <begin position="72"/>
        <end position="105"/>
    </location>
</feature>
<sequence>MEVVLASLIQHTIGQAPTKQGIIDIITSVGGKIDEKEIDTFITKLSGKNIDTLIEEGMSKISVLQAAAAPTPAAVTTGDKPTEKVEKQAPKPPAEDVDLFDDLFD</sequence>
<reference evidence="5 6" key="1">
    <citation type="submission" date="2015-07" db="EMBL/GenBank/DDBJ databases">
        <title>The genome of Pseudoloma neurophilia, a relevant intracellular parasite of the zebrafish.</title>
        <authorList>
            <person name="Ndikumana S."/>
            <person name="Pelin A."/>
            <person name="Sanders J."/>
            <person name="Corradi N."/>
        </authorList>
    </citation>
    <scope>NUCLEOTIDE SEQUENCE [LARGE SCALE GENOMIC DNA]</scope>
    <source>
        <strain evidence="5 6">MK1</strain>
    </source>
</reference>
<dbReference type="InterPro" id="IPR044076">
    <property type="entry name" value="Ribosomal_P2"/>
</dbReference>
<keyword evidence="3" id="KW-0687">Ribonucleoprotein</keyword>
<feature type="compositionally biased region" description="Acidic residues" evidence="4">
    <location>
        <begin position="95"/>
        <end position="105"/>
    </location>
</feature>
<comment type="similarity">
    <text evidence="1">Belongs to the eukaryotic ribosomal protein P1/P2 family.</text>
</comment>
<evidence type="ECO:0000256" key="2">
    <source>
        <dbReference type="ARBA" id="ARBA00022980"/>
    </source>
</evidence>
<organism evidence="5 6">
    <name type="scientific">Pseudoloma neurophilia</name>
    <dbReference type="NCBI Taxonomy" id="146866"/>
    <lineage>
        <taxon>Eukaryota</taxon>
        <taxon>Fungi</taxon>
        <taxon>Fungi incertae sedis</taxon>
        <taxon>Microsporidia</taxon>
        <taxon>Pseudoloma</taxon>
    </lineage>
</organism>
<dbReference type="InterPro" id="IPR038716">
    <property type="entry name" value="P1/P2_N_sf"/>
</dbReference>
<dbReference type="PANTHER" id="PTHR21141">
    <property type="entry name" value="60S ACIDIC RIBOSOMAL PROTEIN FAMILY MEMBER"/>
    <property type="match status" value="1"/>
</dbReference>
<dbReference type="GO" id="GO:0003735">
    <property type="term" value="F:structural constituent of ribosome"/>
    <property type="evidence" value="ECO:0007669"/>
    <property type="project" value="InterPro"/>
</dbReference>
<feature type="compositionally biased region" description="Basic and acidic residues" evidence="4">
    <location>
        <begin position="80"/>
        <end position="89"/>
    </location>
</feature>
<dbReference type="GO" id="GO:0022625">
    <property type="term" value="C:cytosolic large ribosomal subunit"/>
    <property type="evidence" value="ECO:0007669"/>
    <property type="project" value="InterPro"/>
</dbReference>
<dbReference type="Proteomes" id="UP000051530">
    <property type="component" value="Unassembled WGS sequence"/>
</dbReference>
<protein>
    <submittedName>
        <fullName evidence="5">60S acidic ribosomal protein P2</fullName>
    </submittedName>
</protein>
<proteinExistence type="inferred from homology"/>
<keyword evidence="2 5" id="KW-0689">Ribosomal protein</keyword>
<evidence type="ECO:0000256" key="1">
    <source>
        <dbReference type="ARBA" id="ARBA00005436"/>
    </source>
</evidence>
<evidence type="ECO:0000313" key="6">
    <source>
        <dbReference type="Proteomes" id="UP000051530"/>
    </source>
</evidence>
<dbReference type="Gene3D" id="1.10.10.1410">
    <property type="match status" value="1"/>
</dbReference>
<accession>A0A0R0LXA0</accession>
<keyword evidence="6" id="KW-1185">Reference proteome</keyword>
<dbReference type="FunFam" id="1.10.10.1410:FF:000002">
    <property type="entry name" value="60S acidic ribosomal protein P2"/>
    <property type="match status" value="1"/>
</dbReference>
<dbReference type="EMBL" id="LGUB01000171">
    <property type="protein sequence ID" value="KRH93954.1"/>
    <property type="molecule type" value="Genomic_DNA"/>
</dbReference>
<dbReference type="Pfam" id="PF00428">
    <property type="entry name" value="Ribosomal_60s"/>
    <property type="match status" value="1"/>
</dbReference>